<evidence type="ECO:0008006" key="4">
    <source>
        <dbReference type="Google" id="ProtNLM"/>
    </source>
</evidence>
<keyword evidence="1" id="KW-0812">Transmembrane</keyword>
<protein>
    <recommendedName>
        <fullName evidence="4">Phage holin family protein</fullName>
    </recommendedName>
</protein>
<organism evidence="2 3">
    <name type="scientific">Candidatus Nealsonbacteria bacterium RBG_13_42_11</name>
    <dbReference type="NCBI Taxonomy" id="1801663"/>
    <lineage>
        <taxon>Bacteria</taxon>
        <taxon>Candidatus Nealsoniibacteriota</taxon>
    </lineage>
</organism>
<feature type="transmembrane region" description="Helical" evidence="1">
    <location>
        <begin position="90"/>
        <end position="109"/>
    </location>
</feature>
<feature type="transmembrane region" description="Helical" evidence="1">
    <location>
        <begin position="29"/>
        <end position="47"/>
    </location>
</feature>
<feature type="transmembrane region" description="Helical" evidence="1">
    <location>
        <begin position="59"/>
        <end position="78"/>
    </location>
</feature>
<dbReference type="EMBL" id="MHLY01000007">
    <property type="protein sequence ID" value="OGZ18706.1"/>
    <property type="molecule type" value="Genomic_DNA"/>
</dbReference>
<proteinExistence type="predicted"/>
<gene>
    <name evidence="2" type="ORF">A2175_00245</name>
</gene>
<dbReference type="InterPro" id="IPR007165">
    <property type="entry name" value="Phage_holin_4_2"/>
</dbReference>
<evidence type="ECO:0000256" key="1">
    <source>
        <dbReference type="SAM" id="Phobius"/>
    </source>
</evidence>
<accession>A0A1G2DYR8</accession>
<dbReference type="PANTHER" id="PTHR37309:SF1">
    <property type="entry name" value="SLR0284 PROTEIN"/>
    <property type="match status" value="1"/>
</dbReference>
<dbReference type="PANTHER" id="PTHR37309">
    <property type="entry name" value="SLR0284 PROTEIN"/>
    <property type="match status" value="1"/>
</dbReference>
<dbReference type="AlphaFoldDB" id="A0A1G2DYR8"/>
<keyword evidence="1" id="KW-0472">Membrane</keyword>
<dbReference type="STRING" id="1801663.A2175_00245"/>
<dbReference type="Proteomes" id="UP000176755">
    <property type="component" value="Unassembled WGS sequence"/>
</dbReference>
<evidence type="ECO:0000313" key="2">
    <source>
        <dbReference type="EMBL" id="OGZ18706.1"/>
    </source>
</evidence>
<keyword evidence="1" id="KW-1133">Transmembrane helix</keyword>
<comment type="caution">
    <text evidence="2">The sequence shown here is derived from an EMBL/GenBank/DDBJ whole genome shotgun (WGS) entry which is preliminary data.</text>
</comment>
<name>A0A1G2DYR8_9BACT</name>
<sequence length="110" mass="12394">MSLLWNLIGGVFTLWLAQRFVPGVEFTGEMKYLILAGCFLGLINFFIKPILKIITLPLRILTFGLIGLVINMLIIWAVDIFFPELVIQGIVPLFWTSLIVWGVGFILGLL</sequence>
<dbReference type="Pfam" id="PF04020">
    <property type="entry name" value="Phage_holin_4_2"/>
    <property type="match status" value="1"/>
</dbReference>
<evidence type="ECO:0000313" key="3">
    <source>
        <dbReference type="Proteomes" id="UP000176755"/>
    </source>
</evidence>
<reference evidence="2 3" key="1">
    <citation type="journal article" date="2016" name="Nat. Commun.">
        <title>Thousands of microbial genomes shed light on interconnected biogeochemical processes in an aquifer system.</title>
        <authorList>
            <person name="Anantharaman K."/>
            <person name="Brown C.T."/>
            <person name="Hug L.A."/>
            <person name="Sharon I."/>
            <person name="Castelle C.J."/>
            <person name="Probst A.J."/>
            <person name="Thomas B.C."/>
            <person name="Singh A."/>
            <person name="Wilkins M.J."/>
            <person name="Karaoz U."/>
            <person name="Brodie E.L."/>
            <person name="Williams K.H."/>
            <person name="Hubbard S.S."/>
            <person name="Banfield J.F."/>
        </authorList>
    </citation>
    <scope>NUCLEOTIDE SEQUENCE [LARGE SCALE GENOMIC DNA]</scope>
</reference>